<dbReference type="PROSITE" id="PS50883">
    <property type="entry name" value="EAL"/>
    <property type="match status" value="1"/>
</dbReference>
<protein>
    <submittedName>
        <fullName evidence="2">EAL domain-containing protein (Putative c-di-GMP-specific phosphodiesterase class I)</fullName>
    </submittedName>
</protein>
<name>A0ABS2KZ27_9NOCA</name>
<dbReference type="CDD" id="cd01948">
    <property type="entry name" value="EAL"/>
    <property type="match status" value="1"/>
</dbReference>
<dbReference type="PANTHER" id="PTHR44757">
    <property type="entry name" value="DIGUANYLATE CYCLASE DGCP"/>
    <property type="match status" value="1"/>
</dbReference>
<evidence type="ECO:0000259" key="1">
    <source>
        <dbReference type="PROSITE" id="PS50883"/>
    </source>
</evidence>
<accession>A0ABS2KZ27</accession>
<dbReference type="SUPFAM" id="SSF141868">
    <property type="entry name" value="EAL domain-like"/>
    <property type="match status" value="1"/>
</dbReference>
<comment type="caution">
    <text evidence="2">The sequence shown here is derived from an EMBL/GenBank/DDBJ whole genome shotgun (WGS) entry which is preliminary data.</text>
</comment>
<proteinExistence type="predicted"/>
<sequence>MQRSALRRQSESARHYVDLSATDSTLQTLTTLASTTLGFSAAQLNILDEDVQYTRAQHGGPFPHTVPRSITACQHVVASGEPVAVSDSGLDRFSNDAVRAATAQALHALSLGSYVAVPLRGREGLIIGTLCVVDAEPHPANEYTVTTLTEFGRVVETHLEALRGHGRTTNAGCVRAVAAAIERGEITPWYQPIVDVTSGAVTAVEALARWTRPGDGTTAPSMVGPADFLPAIEGSDLEIDVDHAVLVRALVDFERWMAVSTEMDLHVNLSARHLAAPDAVQHLIDIVAASAVPAARVVFELTETVSHARPARAHEFVSALQAVGFRVLLDDIGIGFSSLERLVDFPVDGFKIDAGIARTLGTAAGDSLVRALAGFAVDTGRVLVVEGIESDHQVAAARHTGCTRVQGFLYSRAVPARDVRSLLD</sequence>
<dbReference type="Gene3D" id="3.20.20.450">
    <property type="entry name" value="EAL domain"/>
    <property type="match status" value="1"/>
</dbReference>
<dbReference type="InterPro" id="IPR001633">
    <property type="entry name" value="EAL_dom"/>
</dbReference>
<dbReference type="RefSeq" id="WP_204869830.1">
    <property type="nucleotide sequence ID" value="NZ_JAFBBK010000001.1"/>
</dbReference>
<dbReference type="PANTHER" id="PTHR44757:SF2">
    <property type="entry name" value="BIOFILM ARCHITECTURE MAINTENANCE PROTEIN MBAA"/>
    <property type="match status" value="1"/>
</dbReference>
<evidence type="ECO:0000313" key="3">
    <source>
        <dbReference type="Proteomes" id="UP000703038"/>
    </source>
</evidence>
<organism evidence="2 3">
    <name type="scientific">Rhodococcoides corynebacterioides</name>
    <dbReference type="NCBI Taxonomy" id="53972"/>
    <lineage>
        <taxon>Bacteria</taxon>
        <taxon>Bacillati</taxon>
        <taxon>Actinomycetota</taxon>
        <taxon>Actinomycetes</taxon>
        <taxon>Mycobacteriales</taxon>
        <taxon>Nocardiaceae</taxon>
        <taxon>Rhodococcoides</taxon>
    </lineage>
</organism>
<dbReference type="Pfam" id="PF00563">
    <property type="entry name" value="EAL"/>
    <property type="match status" value="1"/>
</dbReference>
<feature type="domain" description="EAL" evidence="1">
    <location>
        <begin position="170"/>
        <end position="424"/>
    </location>
</feature>
<dbReference type="EMBL" id="JAFBBK010000001">
    <property type="protein sequence ID" value="MBM7417191.1"/>
    <property type="molecule type" value="Genomic_DNA"/>
</dbReference>
<keyword evidence="3" id="KW-1185">Reference proteome</keyword>
<dbReference type="Proteomes" id="UP000703038">
    <property type="component" value="Unassembled WGS sequence"/>
</dbReference>
<dbReference type="Pfam" id="PF01590">
    <property type="entry name" value="GAF"/>
    <property type="match status" value="1"/>
</dbReference>
<dbReference type="SMART" id="SM00052">
    <property type="entry name" value="EAL"/>
    <property type="match status" value="1"/>
</dbReference>
<dbReference type="InterPro" id="IPR003018">
    <property type="entry name" value="GAF"/>
</dbReference>
<reference evidence="2 3" key="1">
    <citation type="submission" date="2021-01" db="EMBL/GenBank/DDBJ databases">
        <title>Genomics of switchgrass bacterial isolates.</title>
        <authorList>
            <person name="Shade A."/>
        </authorList>
    </citation>
    <scope>NUCLEOTIDE SEQUENCE [LARGE SCALE GENOMIC DNA]</scope>
    <source>
        <strain evidence="2 3">PvP111</strain>
    </source>
</reference>
<evidence type="ECO:0000313" key="2">
    <source>
        <dbReference type="EMBL" id="MBM7417191.1"/>
    </source>
</evidence>
<dbReference type="InterPro" id="IPR052155">
    <property type="entry name" value="Biofilm_reg_signaling"/>
</dbReference>
<dbReference type="SUPFAM" id="SSF55781">
    <property type="entry name" value="GAF domain-like"/>
    <property type="match status" value="1"/>
</dbReference>
<dbReference type="InterPro" id="IPR029016">
    <property type="entry name" value="GAF-like_dom_sf"/>
</dbReference>
<dbReference type="Gene3D" id="3.30.450.40">
    <property type="match status" value="1"/>
</dbReference>
<gene>
    <name evidence="2" type="ORF">JOE42_003924</name>
</gene>
<dbReference type="InterPro" id="IPR035919">
    <property type="entry name" value="EAL_sf"/>
</dbReference>